<evidence type="ECO:0000313" key="2">
    <source>
        <dbReference type="EMBL" id="WDD99635.1"/>
    </source>
</evidence>
<dbReference type="EMBL" id="CP059735">
    <property type="protein sequence ID" value="WDD99635.1"/>
    <property type="molecule type" value="Genomic_DNA"/>
</dbReference>
<name>A0AAE9YR19_9GAMM</name>
<keyword evidence="1" id="KW-0812">Transmembrane</keyword>
<dbReference type="RefSeq" id="WP_044834999.1">
    <property type="nucleotide sequence ID" value="NZ_CP059735.1"/>
</dbReference>
<gene>
    <name evidence="2" type="ORF">SG35_002880</name>
</gene>
<protein>
    <submittedName>
        <fullName evidence="2">DUF4386 family protein</fullName>
    </submittedName>
</protein>
<keyword evidence="3" id="KW-1185">Reference proteome</keyword>
<accession>A0AAE9YR19</accession>
<feature type="transmembrane region" description="Helical" evidence="1">
    <location>
        <begin position="168"/>
        <end position="186"/>
    </location>
</feature>
<organism evidence="2 3">
    <name type="scientific">Thalassomonas actiniarum</name>
    <dbReference type="NCBI Taxonomy" id="485447"/>
    <lineage>
        <taxon>Bacteria</taxon>
        <taxon>Pseudomonadati</taxon>
        <taxon>Pseudomonadota</taxon>
        <taxon>Gammaproteobacteria</taxon>
        <taxon>Alteromonadales</taxon>
        <taxon>Colwelliaceae</taxon>
        <taxon>Thalassomonas</taxon>
    </lineage>
</organism>
<dbReference type="AlphaFoldDB" id="A0AAE9YR19"/>
<evidence type="ECO:0000313" key="3">
    <source>
        <dbReference type="Proteomes" id="UP000032568"/>
    </source>
</evidence>
<sequence>MSNLQKLGGLAAISQALIYILAFIVYGAVLQYPTGDDVMLKFQFLADNQLLLSVMNLVAYVLFGILLAVMVLALHERLKVQAEALSRFACVFGFLWVGLVIASGMIDNIGMAAVLKLAETEPEQARIMWLTLMVLIEGIGGGNELVGGLWVLLLSLAGWKSRALSKPLFYLGVFVGCAGISTCYPADVLTEIFGLSQIVWFIWIGIFMFSNKLPEQDSALHSGLCTAAAK</sequence>
<proteinExistence type="predicted"/>
<dbReference type="Proteomes" id="UP000032568">
    <property type="component" value="Chromosome"/>
</dbReference>
<reference evidence="2 3" key="2">
    <citation type="journal article" date="2022" name="Mar. Drugs">
        <title>Bioassay-Guided Fractionation Leads to the Detection of Cholic Acid Generated by the Rare Thalassomonas sp.</title>
        <authorList>
            <person name="Pheiffer F."/>
            <person name="Schneider Y.K."/>
            <person name="Hansen E.H."/>
            <person name="Andersen J.H."/>
            <person name="Isaksson J."/>
            <person name="Busche T."/>
            <person name="R C."/>
            <person name="Kalinowski J."/>
            <person name="Zyl L.V."/>
            <person name="Trindade M."/>
        </authorList>
    </citation>
    <scope>NUCLEOTIDE SEQUENCE [LARGE SCALE GENOMIC DNA]</scope>
    <source>
        <strain evidence="2 3">A5K-106</strain>
    </source>
</reference>
<feature type="transmembrane region" description="Helical" evidence="1">
    <location>
        <begin position="126"/>
        <end position="156"/>
    </location>
</feature>
<feature type="transmembrane region" description="Helical" evidence="1">
    <location>
        <begin position="50"/>
        <end position="73"/>
    </location>
</feature>
<feature type="transmembrane region" description="Helical" evidence="1">
    <location>
        <begin position="7"/>
        <end position="30"/>
    </location>
</feature>
<feature type="transmembrane region" description="Helical" evidence="1">
    <location>
        <begin position="192"/>
        <end position="210"/>
    </location>
</feature>
<dbReference type="KEGG" id="tact:SG35_002880"/>
<evidence type="ECO:0000256" key="1">
    <source>
        <dbReference type="SAM" id="Phobius"/>
    </source>
</evidence>
<keyword evidence="1" id="KW-1133">Transmembrane helix</keyword>
<reference evidence="2 3" key="1">
    <citation type="journal article" date="2015" name="Genome Announc.">
        <title>Draft Genome Sequences of Marine Isolates of Thalassomonas viridans and Thalassomonas actiniarum.</title>
        <authorList>
            <person name="Olonade I."/>
            <person name="van Zyl L.J."/>
            <person name="Trindade M."/>
        </authorList>
    </citation>
    <scope>NUCLEOTIDE SEQUENCE [LARGE SCALE GENOMIC DNA]</scope>
    <source>
        <strain evidence="2 3">A5K-106</strain>
    </source>
</reference>
<feature type="transmembrane region" description="Helical" evidence="1">
    <location>
        <begin position="85"/>
        <end position="106"/>
    </location>
</feature>
<keyword evidence="1" id="KW-0472">Membrane</keyword>